<dbReference type="PANTHER" id="PTHR21292:SF1">
    <property type="entry name" value="EXOCYST COMPLEX COMPONENT 3"/>
    <property type="match status" value="1"/>
</dbReference>
<dbReference type="InterPro" id="IPR042532">
    <property type="entry name" value="EXOC3/Sec6_C"/>
</dbReference>
<dbReference type="GO" id="GO:0051601">
    <property type="term" value="P:exocyst localization"/>
    <property type="evidence" value="ECO:0007669"/>
    <property type="project" value="TreeGrafter"/>
</dbReference>
<dbReference type="AlphaFoldDB" id="A0A7S3UGD0"/>
<dbReference type="GO" id="GO:0006887">
    <property type="term" value="P:exocytosis"/>
    <property type="evidence" value="ECO:0007669"/>
    <property type="project" value="UniProtKB-KW"/>
</dbReference>
<keyword evidence="3" id="KW-0268">Exocytosis</keyword>
<accession>A0A7S3UGD0</accession>
<dbReference type="Pfam" id="PF06046">
    <property type="entry name" value="Sec6"/>
    <property type="match status" value="1"/>
</dbReference>
<evidence type="ECO:0000313" key="4">
    <source>
        <dbReference type="EMBL" id="CAE0613721.1"/>
    </source>
</evidence>
<name>A0A7S3UGD0_9CHLO</name>
<evidence type="ECO:0008006" key="5">
    <source>
        <dbReference type="Google" id="ProtNLM"/>
    </source>
</evidence>
<evidence type="ECO:0000256" key="3">
    <source>
        <dbReference type="ARBA" id="ARBA00022483"/>
    </source>
</evidence>
<reference evidence="4" key="1">
    <citation type="submission" date="2021-01" db="EMBL/GenBank/DDBJ databases">
        <authorList>
            <person name="Corre E."/>
            <person name="Pelletier E."/>
            <person name="Niang G."/>
            <person name="Scheremetjew M."/>
            <person name="Finn R."/>
            <person name="Kale V."/>
            <person name="Holt S."/>
            <person name="Cochrane G."/>
            <person name="Meng A."/>
            <person name="Brown T."/>
            <person name="Cohen L."/>
        </authorList>
    </citation>
    <scope>NUCLEOTIDE SEQUENCE</scope>
    <source>
        <strain evidence="4">CCMP1897</strain>
    </source>
</reference>
<dbReference type="Gene3D" id="1.10.357.70">
    <property type="entry name" value="Exocyst complex component Sec6, C-terminal domain"/>
    <property type="match status" value="1"/>
</dbReference>
<evidence type="ECO:0000256" key="2">
    <source>
        <dbReference type="ARBA" id="ARBA00022448"/>
    </source>
</evidence>
<dbReference type="Gene3D" id="1.10.357.50">
    <property type="match status" value="1"/>
</dbReference>
<dbReference type="InterPro" id="IPR010326">
    <property type="entry name" value="EXOC3/Sec6"/>
</dbReference>
<gene>
    <name evidence="4" type="ORF">PSAL00342_LOCUS7621</name>
</gene>
<protein>
    <recommendedName>
        <fullName evidence="5">Exocyst complex component Sec6</fullName>
    </recommendedName>
</protein>
<sequence length="761" mass="86925">MQRKPTMATSTQDGVQNMQLEQIVSRSRMEAVDALARLIPSATQMGSLQELRKQYDAYAQTNGTKLAEVSATRTSEMVGVVKGVEEAVESVQFIDSTLRNIRYLTEDCQGLITSKQTVHELSIVRRNLEKVIEHVEVVSSVESRAQKVQEMLRNPSNFVKAYEKLAALEADIASLLSAVAKDAKDPQQGVEALEAFFVKVGKTNTIVEDHLWHICDDIVSLCENRPFEVVEYAKVIQCQEIIEEKRRSNKVQFTEKRWRDKFIKRLQSRAKQKFQSMIEQADSGTLPPTDICSELTDKLVGLVNYYDIVKPCFPPNFMIFEAVQKTYHEQITAVIGILGKQYRDLSNTEIIEILSFVESYQDLMQTLDVSERDLWIPVHSAENVEGKVTFGVRFLLAEYRKRLLNSLKSWNMKLMELELSDPPKQRNTGKYWSPTMVDMFHSVNEQINTVTTAGNGALKIFVTETCLGSILIFQILYKEGIRGLPAKDALYLQRMSACINNGLSAHDMAEELSESLDESIDERYHGILSVEDVCRGFLDVCNVAVDATVQHIFRDPGFKKLLQQLFDKSWAKGQVTASVVLTLKDYLYELRDYIEPSYFKRLCERCMQELCQVYTEYLLVNATALLGEHKLGRLEKDHASFVQFFSEMVQAKRVKVAFQLIQDFIALASAPSIERFNLSYTLLLKNQAWFPSDLAERIVMQRFDGQMLEAQQGIKQLHEQWEKEGSRQQLPRKGAHRRLRSLNFQFPDRQAPGSQSSSEAI</sequence>
<evidence type="ECO:0000256" key="1">
    <source>
        <dbReference type="ARBA" id="ARBA00009447"/>
    </source>
</evidence>
<dbReference type="GO" id="GO:0000149">
    <property type="term" value="F:SNARE binding"/>
    <property type="evidence" value="ECO:0007669"/>
    <property type="project" value="TreeGrafter"/>
</dbReference>
<dbReference type="GO" id="GO:0000145">
    <property type="term" value="C:exocyst"/>
    <property type="evidence" value="ECO:0007669"/>
    <property type="project" value="InterPro"/>
</dbReference>
<dbReference type="EMBL" id="HBIS01009406">
    <property type="protein sequence ID" value="CAE0613721.1"/>
    <property type="molecule type" value="Transcribed_RNA"/>
</dbReference>
<organism evidence="4">
    <name type="scientific">Picocystis salinarum</name>
    <dbReference type="NCBI Taxonomy" id="88271"/>
    <lineage>
        <taxon>Eukaryota</taxon>
        <taxon>Viridiplantae</taxon>
        <taxon>Chlorophyta</taxon>
        <taxon>Picocystophyceae</taxon>
        <taxon>Picocystales</taxon>
        <taxon>Picocystaceae</taxon>
        <taxon>Picocystis</taxon>
    </lineage>
</organism>
<comment type="similarity">
    <text evidence="1">Belongs to the SEC6 family.</text>
</comment>
<dbReference type="PANTHER" id="PTHR21292">
    <property type="entry name" value="EXOCYST COMPLEX COMPONENT SEC6-RELATED"/>
    <property type="match status" value="1"/>
</dbReference>
<proteinExistence type="inferred from homology"/>
<keyword evidence="2" id="KW-0813">Transport</keyword>